<feature type="domain" description="Sulfatase N-terminal" evidence="7">
    <location>
        <begin position="279"/>
        <end position="556"/>
    </location>
</feature>
<dbReference type="PIRSF" id="PIRSF005091">
    <property type="entry name" value="Mmb_sulf_HI1246"/>
    <property type="match status" value="1"/>
</dbReference>
<dbReference type="InterPro" id="IPR012160">
    <property type="entry name" value="LtaS-like"/>
</dbReference>
<evidence type="ECO:0000259" key="7">
    <source>
        <dbReference type="Pfam" id="PF00884"/>
    </source>
</evidence>
<evidence type="ECO:0000256" key="5">
    <source>
        <dbReference type="ARBA" id="ARBA00023136"/>
    </source>
</evidence>
<feature type="transmembrane region" description="Helical" evidence="6">
    <location>
        <begin position="84"/>
        <end position="104"/>
    </location>
</feature>
<evidence type="ECO:0000256" key="6">
    <source>
        <dbReference type="SAM" id="Phobius"/>
    </source>
</evidence>
<name>A0ABX2Q0A7_9BACT</name>
<feature type="transmembrane region" description="Helical" evidence="6">
    <location>
        <begin position="12"/>
        <end position="35"/>
    </location>
</feature>
<keyword evidence="3 6" id="KW-0812">Transmembrane</keyword>
<feature type="transmembrane region" description="Helical" evidence="6">
    <location>
        <begin position="55"/>
        <end position="72"/>
    </location>
</feature>
<evidence type="ECO:0000313" key="8">
    <source>
        <dbReference type="EMBL" id="NVO84380.1"/>
    </source>
</evidence>
<dbReference type="EMBL" id="JABKAV010000010">
    <property type="protein sequence ID" value="NVO84380.1"/>
    <property type="molecule type" value="Genomic_DNA"/>
</dbReference>
<protein>
    <submittedName>
        <fullName evidence="8">LTA synthase family protein</fullName>
    </submittedName>
</protein>
<dbReference type="PANTHER" id="PTHR47371">
    <property type="entry name" value="LIPOTEICHOIC ACID SYNTHASE"/>
    <property type="match status" value="1"/>
</dbReference>
<dbReference type="Proteomes" id="UP000626554">
    <property type="component" value="Unassembled WGS sequence"/>
</dbReference>
<dbReference type="InterPro" id="IPR017850">
    <property type="entry name" value="Alkaline_phosphatase_core_sf"/>
</dbReference>
<keyword evidence="5 6" id="KW-0472">Membrane</keyword>
<dbReference type="PANTHER" id="PTHR47371:SF3">
    <property type="entry name" value="PHOSPHOGLYCEROL TRANSFERASE I"/>
    <property type="match status" value="1"/>
</dbReference>
<feature type="transmembrane region" description="Helical" evidence="6">
    <location>
        <begin position="187"/>
        <end position="205"/>
    </location>
</feature>
<reference evidence="8 9" key="1">
    <citation type="submission" date="2020-05" db="EMBL/GenBank/DDBJ databases">
        <title>Hymenobacter terrestris sp. nov. and Hymenobacter lapidiphilus sp. nov., isolated from regoliths in Antarctica.</title>
        <authorList>
            <person name="Sedlacek I."/>
            <person name="Pantucek R."/>
            <person name="Zeman M."/>
            <person name="Holochova P."/>
            <person name="Kralova S."/>
            <person name="Stankova E."/>
            <person name="Sedo O."/>
            <person name="Micenkova L."/>
            <person name="Svec P."/>
            <person name="Gupta V."/>
            <person name="Sood U."/>
            <person name="Korpole U.S."/>
            <person name="Lal R."/>
        </authorList>
    </citation>
    <scope>NUCLEOTIDE SEQUENCE [LARGE SCALE GENOMIC DNA]</scope>
    <source>
        <strain evidence="8 9">P5252</strain>
    </source>
</reference>
<keyword evidence="2" id="KW-1003">Cell membrane</keyword>
<evidence type="ECO:0000256" key="2">
    <source>
        <dbReference type="ARBA" id="ARBA00022475"/>
    </source>
</evidence>
<dbReference type="Pfam" id="PF00884">
    <property type="entry name" value="Sulfatase"/>
    <property type="match status" value="1"/>
</dbReference>
<feature type="transmembrane region" description="Helical" evidence="6">
    <location>
        <begin position="133"/>
        <end position="151"/>
    </location>
</feature>
<keyword evidence="9" id="KW-1185">Reference proteome</keyword>
<gene>
    <name evidence="8" type="ORF">HW556_05765</name>
</gene>
<organism evidence="8 9">
    <name type="scientific">Hymenobacter terrestris</name>
    <dbReference type="NCBI Taxonomy" id="2748310"/>
    <lineage>
        <taxon>Bacteria</taxon>
        <taxon>Pseudomonadati</taxon>
        <taxon>Bacteroidota</taxon>
        <taxon>Cytophagia</taxon>
        <taxon>Cytophagales</taxon>
        <taxon>Hymenobacteraceae</taxon>
        <taxon>Hymenobacter</taxon>
    </lineage>
</organism>
<evidence type="ECO:0000313" key="9">
    <source>
        <dbReference type="Proteomes" id="UP000626554"/>
    </source>
</evidence>
<keyword evidence="4 6" id="KW-1133">Transmembrane helix</keyword>
<comment type="subcellular location">
    <subcellularLocation>
        <location evidence="1">Cell membrane</location>
        <topology evidence="1">Multi-pass membrane protein</topology>
    </subcellularLocation>
</comment>
<dbReference type="SUPFAM" id="SSF53649">
    <property type="entry name" value="Alkaline phosphatase-like"/>
    <property type="match status" value="1"/>
</dbReference>
<accession>A0ABX2Q0A7</accession>
<evidence type="ECO:0000256" key="3">
    <source>
        <dbReference type="ARBA" id="ARBA00022692"/>
    </source>
</evidence>
<dbReference type="RefSeq" id="WP_176898849.1">
    <property type="nucleotide sequence ID" value="NZ_JABKAV010000010.1"/>
</dbReference>
<dbReference type="InterPro" id="IPR050448">
    <property type="entry name" value="OpgB/LTA_synthase_biosynth"/>
</dbReference>
<dbReference type="Gene3D" id="3.40.720.10">
    <property type="entry name" value="Alkaline Phosphatase, subunit A"/>
    <property type="match status" value="1"/>
</dbReference>
<sequence>MPTEFLRLLVRRFALLLGAYVLLRAGFFGLNYGAFRQAPAGQVVLAFWHGFRFDLSALLLLNIPWLLLSLVPSRGRSWQRLTRAVYLLLNGFGLLLNLVDWEYFRFIGRRTSNELSTIGADVQRQAGQLLLSYWWLLLPFGALLATLWYFYPMPLEEPQAHKKLQATSFKLQVGRETNTAKEWRKKLTAYSLQLVAIALLAVLGIRGGLQLKPLRTGAAFVQQPAVLGHLALNSTFTFLKSLGYAVPERKNYFDSPQQLQTALAARPLPKRTTAPLPGRNVVILILESFSSEYTGVENPGRRGYTPFFDSLATRGGGLLLPDHYANGRRSIEALPAVLAGLPSLMEGSFITSDFQTDELHGLGSILARHGYQTSLFHGAQNGTMGFNTFGGMTGMQQYFGLDEYPGAANSSDFDGHWGIFDEPYLQYFSQQLSRQQQPFFSTLFTLSAHEPFGLPAKYQGKLPTSKLAIQPTIAYTDLALRRFFATARQQPWYTNTLFILLADHTSQSDAPDYQNLLGEYKTPLLLFAPGQSLPAISQPRISQQADVPATVLDLLGLPAEGQLLPFGSSVFDSGTAGRALFLSGGSYWLIHTDYVTELTADNQVRLYPYRRHQLPAAPLASPNPIKLRQYGNELKACVQFYLNGLADNTLYK</sequence>
<evidence type="ECO:0000256" key="4">
    <source>
        <dbReference type="ARBA" id="ARBA00022989"/>
    </source>
</evidence>
<dbReference type="CDD" id="cd16015">
    <property type="entry name" value="LTA_synthase"/>
    <property type="match status" value="1"/>
</dbReference>
<proteinExistence type="predicted"/>
<evidence type="ECO:0000256" key="1">
    <source>
        <dbReference type="ARBA" id="ARBA00004651"/>
    </source>
</evidence>
<comment type="caution">
    <text evidence="8">The sequence shown here is derived from an EMBL/GenBank/DDBJ whole genome shotgun (WGS) entry which is preliminary data.</text>
</comment>
<dbReference type="InterPro" id="IPR000917">
    <property type="entry name" value="Sulfatase_N"/>
</dbReference>